<name>A0A235BQB8_UNCW3</name>
<feature type="non-terminal residue" evidence="1">
    <location>
        <position position="1"/>
    </location>
</feature>
<dbReference type="AlphaFoldDB" id="A0A235BQB8"/>
<comment type="caution">
    <text evidence="1">The sequence shown here is derived from an EMBL/GenBank/DDBJ whole genome shotgun (WGS) entry which is preliminary data.</text>
</comment>
<dbReference type="Proteomes" id="UP000215559">
    <property type="component" value="Unassembled WGS sequence"/>
</dbReference>
<gene>
    <name evidence="1" type="ORF">CH330_08740</name>
</gene>
<accession>A0A235BQB8</accession>
<organism evidence="1 2">
    <name type="scientific">candidate division WOR-3 bacterium JGI_Cruoil_03_51_56</name>
    <dbReference type="NCBI Taxonomy" id="1973747"/>
    <lineage>
        <taxon>Bacteria</taxon>
        <taxon>Bacteria division WOR-3</taxon>
    </lineage>
</organism>
<evidence type="ECO:0000313" key="2">
    <source>
        <dbReference type="Proteomes" id="UP000215559"/>
    </source>
</evidence>
<reference evidence="1 2" key="1">
    <citation type="submission" date="2017-07" db="EMBL/GenBank/DDBJ databases">
        <title>Recovery of genomes from metagenomes via a dereplication, aggregation, and scoring strategy.</title>
        <authorList>
            <person name="Sieber C.M."/>
            <person name="Probst A.J."/>
            <person name="Sharrar A."/>
            <person name="Thomas B.C."/>
            <person name="Hess M."/>
            <person name="Tringe S.G."/>
            <person name="Banfield J.F."/>
        </authorList>
    </citation>
    <scope>NUCLEOTIDE SEQUENCE [LARGE SCALE GENOMIC DNA]</scope>
    <source>
        <strain evidence="1">JGI_Cruoil_03_51_56</strain>
    </source>
</reference>
<sequence>FEERPATDFTDAGGDNMPRIRRLTVRLQHKPKELVRLPKTPVGLSGRSLTNPENQDTIPPFGTAKIIKVAEFPVVFTFTS</sequence>
<dbReference type="EMBL" id="NOZP01000161">
    <property type="protein sequence ID" value="OYD14402.1"/>
    <property type="molecule type" value="Genomic_DNA"/>
</dbReference>
<proteinExistence type="predicted"/>
<evidence type="ECO:0000313" key="1">
    <source>
        <dbReference type="EMBL" id="OYD14402.1"/>
    </source>
</evidence>
<protein>
    <submittedName>
        <fullName evidence="1">Uncharacterized protein</fullName>
    </submittedName>
</protein>